<gene>
    <name evidence="1" type="ORF">KIN20_006562</name>
</gene>
<organism evidence="1 2">
    <name type="scientific">Parelaphostrongylus tenuis</name>
    <name type="common">Meningeal worm</name>
    <dbReference type="NCBI Taxonomy" id="148309"/>
    <lineage>
        <taxon>Eukaryota</taxon>
        <taxon>Metazoa</taxon>
        <taxon>Ecdysozoa</taxon>
        <taxon>Nematoda</taxon>
        <taxon>Chromadorea</taxon>
        <taxon>Rhabditida</taxon>
        <taxon>Rhabditina</taxon>
        <taxon>Rhabditomorpha</taxon>
        <taxon>Strongyloidea</taxon>
        <taxon>Metastrongylidae</taxon>
        <taxon>Parelaphostrongylus</taxon>
    </lineage>
</organism>
<accession>A0AAD5MU90</accession>
<name>A0AAD5MU90_PARTN</name>
<proteinExistence type="predicted"/>
<keyword evidence="2" id="KW-1185">Reference proteome</keyword>
<evidence type="ECO:0000313" key="1">
    <source>
        <dbReference type="EMBL" id="KAJ1350699.1"/>
    </source>
</evidence>
<dbReference type="Proteomes" id="UP001196413">
    <property type="component" value="Unassembled WGS sequence"/>
</dbReference>
<reference evidence="1" key="1">
    <citation type="submission" date="2021-06" db="EMBL/GenBank/DDBJ databases">
        <title>Parelaphostrongylus tenuis whole genome reference sequence.</title>
        <authorList>
            <person name="Garwood T.J."/>
            <person name="Larsen P.A."/>
            <person name="Fountain-Jones N.M."/>
            <person name="Garbe J.R."/>
            <person name="Macchietto M.G."/>
            <person name="Kania S.A."/>
            <person name="Gerhold R.W."/>
            <person name="Richards J.E."/>
            <person name="Wolf T.M."/>
        </authorList>
    </citation>
    <scope>NUCLEOTIDE SEQUENCE</scope>
    <source>
        <strain evidence="1">MNPRO001-30</strain>
        <tissue evidence="1">Meninges</tissue>
    </source>
</reference>
<evidence type="ECO:0000313" key="2">
    <source>
        <dbReference type="Proteomes" id="UP001196413"/>
    </source>
</evidence>
<sequence>MDRRFNADFYSFVSPVVNLREFLEEAYAIKQQANGRHVSNSFEMILEYKVLV</sequence>
<protein>
    <submittedName>
        <fullName evidence="1">Uncharacterized protein</fullName>
    </submittedName>
</protein>
<dbReference type="EMBL" id="JAHQIW010000932">
    <property type="protein sequence ID" value="KAJ1350699.1"/>
    <property type="molecule type" value="Genomic_DNA"/>
</dbReference>
<comment type="caution">
    <text evidence="1">The sequence shown here is derived from an EMBL/GenBank/DDBJ whole genome shotgun (WGS) entry which is preliminary data.</text>
</comment>
<dbReference type="AlphaFoldDB" id="A0AAD5MU90"/>